<reference evidence="2 3" key="1">
    <citation type="submission" date="2014-10" db="EMBL/GenBank/DDBJ databases">
        <title>Draft genome of the hookworm Ancylostoma caninum.</title>
        <authorList>
            <person name="Mitreva M."/>
        </authorList>
    </citation>
    <scope>NUCLEOTIDE SEQUENCE [LARGE SCALE GENOMIC DNA]</scope>
    <source>
        <strain evidence="2 3">Baltimore</strain>
    </source>
</reference>
<name>A0A368G831_ANCCA</name>
<sequence length="174" mass="20272">MWLRVAAVFGILRLTEAFQDCPNGCDCLPDPLVESSFLYVCRWSSLPSDFHFSNSSSIRSLQIVCEGGFSLPNDLFRGVGGVQHLRIEVFIRFLFSSFLFCHLNGRDTFSDGACRWAELPDELLAPLSNLRSLHLHEVRKSLLIYWLSLELYRLHTSNFRLLWRKRPSRFRMRL</sequence>
<evidence type="ECO:0000313" key="2">
    <source>
        <dbReference type="EMBL" id="RCN39459.1"/>
    </source>
</evidence>
<accession>A0A368G831</accession>
<dbReference type="AlphaFoldDB" id="A0A368G831"/>
<dbReference type="Proteomes" id="UP000252519">
    <property type="component" value="Unassembled WGS sequence"/>
</dbReference>
<keyword evidence="3" id="KW-1185">Reference proteome</keyword>
<feature type="signal peptide" evidence="1">
    <location>
        <begin position="1"/>
        <end position="17"/>
    </location>
</feature>
<comment type="caution">
    <text evidence="2">The sequence shown here is derived from an EMBL/GenBank/DDBJ whole genome shotgun (WGS) entry which is preliminary data.</text>
</comment>
<dbReference type="EMBL" id="JOJR01000337">
    <property type="protein sequence ID" value="RCN39459.1"/>
    <property type="molecule type" value="Genomic_DNA"/>
</dbReference>
<proteinExistence type="predicted"/>
<evidence type="ECO:0008006" key="4">
    <source>
        <dbReference type="Google" id="ProtNLM"/>
    </source>
</evidence>
<feature type="chain" id="PRO_5016620993" description="Secreted protein" evidence="1">
    <location>
        <begin position="18"/>
        <end position="174"/>
    </location>
</feature>
<evidence type="ECO:0000313" key="3">
    <source>
        <dbReference type="Proteomes" id="UP000252519"/>
    </source>
</evidence>
<keyword evidence="1" id="KW-0732">Signal</keyword>
<evidence type="ECO:0000256" key="1">
    <source>
        <dbReference type="SAM" id="SignalP"/>
    </source>
</evidence>
<organism evidence="2 3">
    <name type="scientific">Ancylostoma caninum</name>
    <name type="common">Dog hookworm</name>
    <dbReference type="NCBI Taxonomy" id="29170"/>
    <lineage>
        <taxon>Eukaryota</taxon>
        <taxon>Metazoa</taxon>
        <taxon>Ecdysozoa</taxon>
        <taxon>Nematoda</taxon>
        <taxon>Chromadorea</taxon>
        <taxon>Rhabditida</taxon>
        <taxon>Rhabditina</taxon>
        <taxon>Rhabditomorpha</taxon>
        <taxon>Strongyloidea</taxon>
        <taxon>Ancylostomatidae</taxon>
        <taxon>Ancylostomatinae</taxon>
        <taxon>Ancylostoma</taxon>
    </lineage>
</organism>
<dbReference type="STRING" id="29170.A0A368G831"/>
<protein>
    <recommendedName>
        <fullName evidence="4">Secreted protein</fullName>
    </recommendedName>
</protein>
<gene>
    <name evidence="2" type="ORF">ANCCAN_14615</name>
</gene>